<dbReference type="EMBL" id="CM002926">
    <property type="protein sequence ID" value="KGN50399.1"/>
    <property type="molecule type" value="Genomic_DNA"/>
</dbReference>
<feature type="domain" description="DUF3741" evidence="2">
    <location>
        <begin position="143"/>
        <end position="168"/>
    </location>
</feature>
<reference evidence="3 4" key="4">
    <citation type="journal article" date="2011" name="BMC Genomics">
        <title>RNA-Seq improves annotation of protein-coding genes in the cucumber genome.</title>
        <authorList>
            <person name="Li Z."/>
            <person name="Zhang Z."/>
            <person name="Yan P."/>
            <person name="Huang S."/>
            <person name="Fei Z."/>
            <person name="Lin K."/>
        </authorList>
    </citation>
    <scope>NUCLEOTIDE SEQUENCE [LARGE SCALE GENOMIC DNA]</scope>
    <source>
        <strain evidence="4">cv. 9930</strain>
    </source>
</reference>
<dbReference type="Pfam" id="PF14383">
    <property type="entry name" value="VARLMGL"/>
    <property type="match status" value="1"/>
</dbReference>
<organism evidence="3 4">
    <name type="scientific">Cucumis sativus</name>
    <name type="common">Cucumber</name>
    <dbReference type="NCBI Taxonomy" id="3659"/>
    <lineage>
        <taxon>Eukaryota</taxon>
        <taxon>Viridiplantae</taxon>
        <taxon>Streptophyta</taxon>
        <taxon>Embryophyta</taxon>
        <taxon>Tracheophyta</taxon>
        <taxon>Spermatophyta</taxon>
        <taxon>Magnoliopsida</taxon>
        <taxon>eudicotyledons</taxon>
        <taxon>Gunneridae</taxon>
        <taxon>Pentapetalae</taxon>
        <taxon>rosids</taxon>
        <taxon>fabids</taxon>
        <taxon>Cucurbitales</taxon>
        <taxon>Cucurbitaceae</taxon>
        <taxon>Benincaseae</taxon>
        <taxon>Cucumis</taxon>
    </lineage>
</organism>
<dbReference type="OrthoDB" id="1939700at2759"/>
<dbReference type="PANTHER" id="PTHR37751">
    <property type="entry name" value="LOW PROTEIN: M-PHASE INDUCER PHOSPHATASE-LIKE PROTEIN"/>
    <property type="match status" value="1"/>
</dbReference>
<dbReference type="Proteomes" id="UP000029981">
    <property type="component" value="Chromosome 5"/>
</dbReference>
<dbReference type="AlphaFoldDB" id="A0A0A0KNC2"/>
<proteinExistence type="predicted"/>
<reference evidence="3 4" key="3">
    <citation type="journal article" date="2010" name="BMC Genomics">
        <title>Transcriptome sequencing and comparative analysis of cucumber flowers with different sex types.</title>
        <authorList>
            <person name="Guo S."/>
            <person name="Zheng Y."/>
            <person name="Joung J.G."/>
            <person name="Liu S."/>
            <person name="Zhang Z."/>
            <person name="Crasta O.R."/>
            <person name="Sobral B.W."/>
            <person name="Xu Y."/>
            <person name="Huang S."/>
            <person name="Fei Z."/>
        </authorList>
    </citation>
    <scope>NUCLEOTIDE SEQUENCE [LARGE SCALE GENOMIC DNA]</scope>
    <source>
        <strain evidence="4">cv. 9930</strain>
    </source>
</reference>
<gene>
    <name evidence="3" type="ORF">Csa_5G172790</name>
</gene>
<name>A0A0A0KNC2_CUCSA</name>
<keyword evidence="4" id="KW-1185">Reference proteome</keyword>
<evidence type="ECO:0000259" key="2">
    <source>
        <dbReference type="Pfam" id="PF14383"/>
    </source>
</evidence>
<dbReference type="Gramene" id="KGN50399">
    <property type="protein sequence ID" value="KGN50399"/>
    <property type="gene ID" value="Csa_5G172790"/>
</dbReference>
<dbReference type="PANTHER" id="PTHR37751:SF1">
    <property type="entry name" value="LOW PROTEIN: M-PHASE INDUCER PHOSPHATASE-LIKE PROTEIN"/>
    <property type="match status" value="1"/>
</dbReference>
<dbReference type="KEGG" id="csv:105435648"/>
<accession>A0A0A0KNC2</accession>
<protein>
    <recommendedName>
        <fullName evidence="2">DUF3741 domain-containing protein</fullName>
    </recommendedName>
</protein>
<feature type="region of interest" description="Disordered" evidence="1">
    <location>
        <begin position="69"/>
        <end position="90"/>
    </location>
</feature>
<evidence type="ECO:0000313" key="3">
    <source>
        <dbReference type="EMBL" id="KGN50399.1"/>
    </source>
</evidence>
<reference evidence="3 4" key="2">
    <citation type="journal article" date="2009" name="PLoS ONE">
        <title>An integrated genetic and cytogenetic map of the cucumber genome.</title>
        <authorList>
            <person name="Ren Y."/>
            <person name="Zhang Z."/>
            <person name="Liu J."/>
            <person name="Staub J.E."/>
            <person name="Han Y."/>
            <person name="Cheng Z."/>
            <person name="Li X."/>
            <person name="Lu J."/>
            <person name="Miao H."/>
            <person name="Kang H."/>
            <person name="Xie B."/>
            <person name="Gu X."/>
            <person name="Wang X."/>
            <person name="Du Y."/>
            <person name="Jin W."/>
            <person name="Huang S."/>
        </authorList>
    </citation>
    <scope>NUCLEOTIDE SEQUENCE [LARGE SCALE GENOMIC DNA]</scope>
    <source>
        <strain evidence="4">cv. 9930</strain>
    </source>
</reference>
<feature type="compositionally biased region" description="Basic residues" evidence="1">
    <location>
        <begin position="70"/>
        <end position="81"/>
    </location>
</feature>
<reference evidence="3 4" key="1">
    <citation type="journal article" date="2009" name="Nat. Genet.">
        <title>The genome of the cucumber, Cucumis sativus L.</title>
        <authorList>
            <person name="Huang S."/>
            <person name="Li R."/>
            <person name="Zhang Z."/>
            <person name="Li L."/>
            <person name="Gu X."/>
            <person name="Fan W."/>
            <person name="Lucas W.J."/>
            <person name="Wang X."/>
            <person name="Xie B."/>
            <person name="Ni P."/>
            <person name="Ren Y."/>
            <person name="Zhu H."/>
            <person name="Li J."/>
            <person name="Lin K."/>
            <person name="Jin W."/>
            <person name="Fei Z."/>
            <person name="Li G."/>
            <person name="Staub J."/>
            <person name="Kilian A."/>
            <person name="van der Vossen E.A."/>
            <person name="Wu Y."/>
            <person name="Guo J."/>
            <person name="He J."/>
            <person name="Jia Z."/>
            <person name="Ren Y."/>
            <person name="Tian G."/>
            <person name="Lu Y."/>
            <person name="Ruan J."/>
            <person name="Qian W."/>
            <person name="Wang M."/>
            <person name="Huang Q."/>
            <person name="Li B."/>
            <person name="Xuan Z."/>
            <person name="Cao J."/>
            <person name="Asan"/>
            <person name="Wu Z."/>
            <person name="Zhang J."/>
            <person name="Cai Q."/>
            <person name="Bai Y."/>
            <person name="Zhao B."/>
            <person name="Han Y."/>
            <person name="Li Y."/>
            <person name="Li X."/>
            <person name="Wang S."/>
            <person name="Shi Q."/>
            <person name="Liu S."/>
            <person name="Cho W.K."/>
            <person name="Kim J.Y."/>
            <person name="Xu Y."/>
            <person name="Heller-Uszynska K."/>
            <person name="Miao H."/>
            <person name="Cheng Z."/>
            <person name="Zhang S."/>
            <person name="Wu J."/>
            <person name="Yang Y."/>
            <person name="Kang H."/>
            <person name="Li M."/>
            <person name="Liang H."/>
            <person name="Ren X."/>
            <person name="Shi Z."/>
            <person name="Wen M."/>
            <person name="Jian M."/>
            <person name="Yang H."/>
            <person name="Zhang G."/>
            <person name="Yang Z."/>
            <person name="Chen R."/>
            <person name="Liu S."/>
            <person name="Li J."/>
            <person name="Ma L."/>
            <person name="Liu H."/>
            <person name="Zhou Y."/>
            <person name="Zhao J."/>
            <person name="Fang X."/>
            <person name="Li G."/>
            <person name="Fang L."/>
            <person name="Li Y."/>
            <person name="Liu D."/>
            <person name="Zheng H."/>
            <person name="Zhang Y."/>
            <person name="Qin N."/>
            <person name="Li Z."/>
            <person name="Yang G."/>
            <person name="Yang S."/>
            <person name="Bolund L."/>
            <person name="Kristiansen K."/>
            <person name="Zheng H."/>
            <person name="Li S."/>
            <person name="Zhang X."/>
            <person name="Yang H."/>
            <person name="Wang J."/>
            <person name="Sun R."/>
            <person name="Zhang B."/>
            <person name="Jiang S."/>
            <person name="Wang J."/>
            <person name="Du Y."/>
            <person name="Li S."/>
        </authorList>
    </citation>
    <scope>NUCLEOTIDE SEQUENCE [LARGE SCALE GENOMIC DNA]</scope>
    <source>
        <strain evidence="4">cv. 9930</strain>
    </source>
</reference>
<dbReference type="InterPro" id="IPR032795">
    <property type="entry name" value="DUF3741-assoc"/>
</dbReference>
<evidence type="ECO:0000256" key="1">
    <source>
        <dbReference type="SAM" id="MobiDB-lite"/>
    </source>
</evidence>
<evidence type="ECO:0000313" key="4">
    <source>
        <dbReference type="Proteomes" id="UP000029981"/>
    </source>
</evidence>
<sequence>MGKSEWWYFGGRSSSSRRVTTVDIDHFQRRDHSLPSCMSTLFHLFDFRSSHFTHIVFDNHRSSSFDLSHHHPTLRPTKASHHGVEAPRNSLELDNGDSISCLRNKEENLQLQMGLQIKTRNGSTKSKATEQQLPNNDNIIALESPSTNTPNLLARLMGLDNFPQTTFSSSYNHCMPNLGTRSLSESPRNSLSRLSDVDYHHRRLSLQINIQEKENNKIKICEEISKREKKKVERPKVALIDITNSYNKVRSKIQEIGSSQSRKVEMKSLKKLKKTTTNKSSSSKVVCRSNQKNVIVSNKQKSISMSMQIPKERRAREGEALDCPRSNKLDLLDHSTIFQPCSYPKGKAKAAGGETNAVDTATTTDGGSAEFKYIKTIQISSKENSNWVVVPASRFYHSVAGEERRWKKRVELQQAVVGGDQIPNNKGWWQKQRGRKRGWEFPHVKFELVEYALINKDLEKSKFIIMAEEREGIVKLVELHILDSLLRELTHSLIS</sequence>